<keyword evidence="2" id="KW-1185">Reference proteome</keyword>
<dbReference type="OMA" id="YWFSERA"/>
<proteinExistence type="predicted"/>
<dbReference type="EMBL" id="CH476733">
    <property type="protein sequence ID" value="EIE78015.1"/>
    <property type="molecule type" value="Genomic_DNA"/>
</dbReference>
<dbReference type="VEuPathDB" id="FungiDB:RO3G_02719"/>
<name>I1BP85_RHIO9</name>
<dbReference type="GeneID" id="93609691"/>
<dbReference type="AlphaFoldDB" id="I1BP85"/>
<gene>
    <name evidence="1" type="ORF">RO3G_02719</name>
</gene>
<dbReference type="OrthoDB" id="2275614at2759"/>
<organism evidence="1 2">
    <name type="scientific">Rhizopus delemar (strain RA 99-880 / ATCC MYA-4621 / FGSC 9543 / NRRL 43880)</name>
    <name type="common">Mucormycosis agent</name>
    <name type="synonym">Rhizopus arrhizus var. delemar</name>
    <dbReference type="NCBI Taxonomy" id="246409"/>
    <lineage>
        <taxon>Eukaryota</taxon>
        <taxon>Fungi</taxon>
        <taxon>Fungi incertae sedis</taxon>
        <taxon>Mucoromycota</taxon>
        <taxon>Mucoromycotina</taxon>
        <taxon>Mucoromycetes</taxon>
        <taxon>Mucorales</taxon>
        <taxon>Mucorineae</taxon>
        <taxon>Rhizopodaceae</taxon>
        <taxon>Rhizopus</taxon>
    </lineage>
</organism>
<accession>I1BP85</accession>
<evidence type="ECO:0000313" key="2">
    <source>
        <dbReference type="Proteomes" id="UP000009138"/>
    </source>
</evidence>
<evidence type="ECO:0000313" key="1">
    <source>
        <dbReference type="EMBL" id="EIE78015.1"/>
    </source>
</evidence>
<dbReference type="Proteomes" id="UP000009138">
    <property type="component" value="Unassembled WGS sequence"/>
</dbReference>
<sequence length="341" mass="39641">MYFLLRYKQSRFEIVWCSTHGQPAVKPEFCNSLQQFFDLLYRSLVSRSPLLGRMMTLICRLPSFDLSPGWPVRWFLDLPLSAILTSIHPASGRPSTVELSTLSLRYLLSDLFSWEQTRNTLVLRTLRSTKLKAIARELFPSAGPSEATLQLPAFFCCYQNTPEQGAYPPVLFSPRDSDWLPSSSHWLLRPRYGKSIAIRSVPLQAIRRNWNKLLEDIPQTIHPPLRLPAEIILSSVWKTFWALPLPQAAITPWWRLLHNSIGVASKLFRWNPTSFPLPLCRFCTEVEDTFHFVVGCPTKWVFWSCFAKYEMEDKNYKKTIVVKLKIIYDFINKNIEGIYTF</sequence>
<dbReference type="STRING" id="246409.I1BP85"/>
<dbReference type="RefSeq" id="XP_067513411.1">
    <property type="nucleotide sequence ID" value="XM_067657310.1"/>
</dbReference>
<dbReference type="InParanoid" id="I1BP85"/>
<protein>
    <submittedName>
        <fullName evidence="1">Uncharacterized protein</fullName>
    </submittedName>
</protein>
<reference evidence="1 2" key="1">
    <citation type="journal article" date="2009" name="PLoS Genet.">
        <title>Genomic analysis of the basal lineage fungus Rhizopus oryzae reveals a whole-genome duplication.</title>
        <authorList>
            <person name="Ma L.-J."/>
            <person name="Ibrahim A.S."/>
            <person name="Skory C."/>
            <person name="Grabherr M.G."/>
            <person name="Burger G."/>
            <person name="Butler M."/>
            <person name="Elias M."/>
            <person name="Idnurm A."/>
            <person name="Lang B.F."/>
            <person name="Sone T."/>
            <person name="Abe A."/>
            <person name="Calvo S.E."/>
            <person name="Corrochano L.M."/>
            <person name="Engels R."/>
            <person name="Fu J."/>
            <person name="Hansberg W."/>
            <person name="Kim J.-M."/>
            <person name="Kodira C.D."/>
            <person name="Koehrsen M.J."/>
            <person name="Liu B."/>
            <person name="Miranda-Saavedra D."/>
            <person name="O'Leary S."/>
            <person name="Ortiz-Castellanos L."/>
            <person name="Poulter R."/>
            <person name="Rodriguez-Romero J."/>
            <person name="Ruiz-Herrera J."/>
            <person name="Shen Y.-Q."/>
            <person name="Zeng Q."/>
            <person name="Galagan J."/>
            <person name="Birren B.W."/>
            <person name="Cuomo C.A."/>
            <person name="Wickes B.L."/>
        </authorList>
    </citation>
    <scope>NUCLEOTIDE SEQUENCE [LARGE SCALE GENOMIC DNA]</scope>
    <source>
        <strain evidence="2">RA 99-880 / ATCC MYA-4621 / FGSC 9543 / NRRL 43880</strain>
    </source>
</reference>